<comment type="caution">
    <text evidence="1">The sequence shown here is derived from an EMBL/GenBank/DDBJ whole genome shotgun (WGS) entry which is preliminary data.</text>
</comment>
<name>A0ACB9S9C4_9MYRT</name>
<organism evidence="1 2">
    <name type="scientific">Melastoma candidum</name>
    <dbReference type="NCBI Taxonomy" id="119954"/>
    <lineage>
        <taxon>Eukaryota</taxon>
        <taxon>Viridiplantae</taxon>
        <taxon>Streptophyta</taxon>
        <taxon>Embryophyta</taxon>
        <taxon>Tracheophyta</taxon>
        <taxon>Spermatophyta</taxon>
        <taxon>Magnoliopsida</taxon>
        <taxon>eudicotyledons</taxon>
        <taxon>Gunneridae</taxon>
        <taxon>Pentapetalae</taxon>
        <taxon>rosids</taxon>
        <taxon>malvids</taxon>
        <taxon>Myrtales</taxon>
        <taxon>Melastomataceae</taxon>
        <taxon>Melastomatoideae</taxon>
        <taxon>Melastomateae</taxon>
        <taxon>Melastoma</taxon>
    </lineage>
</organism>
<reference evidence="2" key="1">
    <citation type="journal article" date="2023" name="Front. Plant Sci.">
        <title>Chromosomal-level genome assembly of Melastoma candidum provides insights into trichome evolution.</title>
        <authorList>
            <person name="Zhong Y."/>
            <person name="Wu W."/>
            <person name="Sun C."/>
            <person name="Zou P."/>
            <person name="Liu Y."/>
            <person name="Dai S."/>
            <person name="Zhou R."/>
        </authorList>
    </citation>
    <scope>NUCLEOTIDE SEQUENCE [LARGE SCALE GENOMIC DNA]</scope>
</reference>
<evidence type="ECO:0000313" key="2">
    <source>
        <dbReference type="Proteomes" id="UP001057402"/>
    </source>
</evidence>
<sequence length="227" mass="25677">MDVLLTANQPLGRYYMVLSPYFGGKADDFDQSRASAIVQYNGNYTSPSKPVYPSYLPGFYDIGPATYFITNLRSLVTPEHPVDIPLEVSHRMYVTVALSLLPYPNQSCAGPGGYRLTSALNNISFANPSLDVLEAYYRNICEYYTTEFPDRPPDVYNFTSETLETDNVTISGQRTKVRVLNYNESMEIVFQGTNNLNSGETHPMHLHRTRFYIIRMGAGNFDNEMDP</sequence>
<keyword evidence="2" id="KW-1185">Reference proteome</keyword>
<protein>
    <submittedName>
        <fullName evidence="1">Uncharacterized protein</fullName>
    </submittedName>
</protein>
<dbReference type="Proteomes" id="UP001057402">
    <property type="component" value="Chromosome 1"/>
</dbReference>
<proteinExistence type="predicted"/>
<evidence type="ECO:0000313" key="1">
    <source>
        <dbReference type="EMBL" id="KAI4387960.1"/>
    </source>
</evidence>
<gene>
    <name evidence="1" type="ORF">MLD38_000342</name>
</gene>
<accession>A0ACB9S9C4</accession>
<dbReference type="EMBL" id="CM042880">
    <property type="protein sequence ID" value="KAI4387960.1"/>
    <property type="molecule type" value="Genomic_DNA"/>
</dbReference>